<dbReference type="STRING" id="1178515.SY83_16745"/>
<dbReference type="SUPFAM" id="SSF49472">
    <property type="entry name" value="Transthyretin (synonym: prealbumin)"/>
    <property type="match status" value="1"/>
</dbReference>
<proteinExistence type="inferred from homology"/>
<protein>
    <recommendedName>
        <fullName evidence="7">5-hydroxyisourate hydrolase</fullName>
        <shortName evidence="7">HIU hydrolase</shortName>
        <shortName evidence="7">HIUHase</shortName>
        <ecNumber evidence="7">3.5.2.17</ecNumber>
    </recommendedName>
</protein>
<comment type="catalytic activity">
    <reaction evidence="1 7">
        <text>5-hydroxyisourate + H2O = 5-hydroxy-2-oxo-4-ureido-2,5-dihydro-1H-imidazole-5-carboxylate + H(+)</text>
        <dbReference type="Rhea" id="RHEA:23736"/>
        <dbReference type="ChEBI" id="CHEBI:15377"/>
        <dbReference type="ChEBI" id="CHEBI:15378"/>
        <dbReference type="ChEBI" id="CHEBI:18072"/>
        <dbReference type="ChEBI" id="CHEBI:58639"/>
        <dbReference type="EC" id="3.5.2.17"/>
    </reaction>
</comment>
<dbReference type="InterPro" id="IPR023418">
    <property type="entry name" value="Thyroxine_BS"/>
</dbReference>
<keyword evidence="6 7" id="KW-0378">Hydrolase</keyword>
<evidence type="ECO:0000256" key="4">
    <source>
        <dbReference type="ARBA" id="ARBA00011881"/>
    </source>
</evidence>
<sequence>MSGRLTTHVLDLSIGKPAADVSVKLLRQNSDGSYDFVAEARTNEDGRLDRPLLEGDLMNPGVYMLEFEAGAYFEHRNPVNLVPVVFELIPIRFRIFERSNHYHVPLLLAPGGYSTYRGS</sequence>
<evidence type="ECO:0000256" key="2">
    <source>
        <dbReference type="ARBA" id="ARBA00002704"/>
    </source>
</evidence>
<evidence type="ECO:0000259" key="8">
    <source>
        <dbReference type="Pfam" id="PF00576"/>
    </source>
</evidence>
<organism evidence="9 10">
    <name type="scientific">Paenibacillus swuensis</name>
    <dbReference type="NCBI Taxonomy" id="1178515"/>
    <lineage>
        <taxon>Bacteria</taxon>
        <taxon>Bacillati</taxon>
        <taxon>Bacillota</taxon>
        <taxon>Bacilli</taxon>
        <taxon>Bacillales</taxon>
        <taxon>Paenibacillaceae</taxon>
        <taxon>Paenibacillus</taxon>
    </lineage>
</organism>
<dbReference type="Gene3D" id="2.60.40.180">
    <property type="entry name" value="Transthyretin/hydroxyisourate hydrolase domain"/>
    <property type="match status" value="1"/>
</dbReference>
<dbReference type="RefSeq" id="WP_068608573.1">
    <property type="nucleotide sequence ID" value="NZ_CP011388.1"/>
</dbReference>
<dbReference type="Proteomes" id="UP000076927">
    <property type="component" value="Chromosome"/>
</dbReference>
<dbReference type="GO" id="GO:0006144">
    <property type="term" value="P:purine nucleobase metabolic process"/>
    <property type="evidence" value="ECO:0007669"/>
    <property type="project" value="UniProtKB-KW"/>
</dbReference>
<dbReference type="EMBL" id="CP011388">
    <property type="protein sequence ID" value="ANE47657.1"/>
    <property type="molecule type" value="Genomic_DNA"/>
</dbReference>
<feature type="domain" description="Transthyretin/hydroxyisourate hydrolase" evidence="8">
    <location>
        <begin position="5"/>
        <end position="118"/>
    </location>
</feature>
<evidence type="ECO:0000256" key="7">
    <source>
        <dbReference type="RuleBase" id="RU361270"/>
    </source>
</evidence>
<comment type="similarity">
    <text evidence="3 7">Belongs to the transthyretin family. 5-hydroxyisourate hydrolase subfamily.</text>
</comment>
<evidence type="ECO:0000313" key="9">
    <source>
        <dbReference type="EMBL" id="ANE47657.1"/>
    </source>
</evidence>
<dbReference type="NCBIfam" id="TIGR02962">
    <property type="entry name" value="hdxy_isourate"/>
    <property type="match status" value="1"/>
</dbReference>
<dbReference type="InterPro" id="IPR023416">
    <property type="entry name" value="Transthyretin/HIU_hydrolase_d"/>
</dbReference>
<dbReference type="AlphaFoldDB" id="A0A172TLG2"/>
<evidence type="ECO:0000313" key="10">
    <source>
        <dbReference type="Proteomes" id="UP000076927"/>
    </source>
</evidence>
<evidence type="ECO:0000256" key="3">
    <source>
        <dbReference type="ARBA" id="ARBA00009850"/>
    </source>
</evidence>
<dbReference type="GO" id="GO:0033971">
    <property type="term" value="F:hydroxyisourate hydrolase activity"/>
    <property type="evidence" value="ECO:0007669"/>
    <property type="project" value="UniProtKB-EC"/>
</dbReference>
<dbReference type="PANTHER" id="PTHR10395:SF7">
    <property type="entry name" value="5-HYDROXYISOURATE HYDROLASE"/>
    <property type="match status" value="1"/>
</dbReference>
<evidence type="ECO:0000256" key="1">
    <source>
        <dbReference type="ARBA" id="ARBA00001043"/>
    </source>
</evidence>
<dbReference type="PATRIC" id="fig|1178515.4.peg.3366"/>
<keyword evidence="10" id="KW-1185">Reference proteome</keyword>
<accession>A0A172TLG2</accession>
<evidence type="ECO:0000256" key="6">
    <source>
        <dbReference type="ARBA" id="ARBA00022801"/>
    </source>
</evidence>
<dbReference type="CDD" id="cd05822">
    <property type="entry name" value="TLP_HIUase"/>
    <property type="match status" value="1"/>
</dbReference>
<dbReference type="EC" id="3.5.2.17" evidence="7"/>
<evidence type="ECO:0000256" key="5">
    <source>
        <dbReference type="ARBA" id="ARBA00022631"/>
    </source>
</evidence>
<reference evidence="9 10" key="1">
    <citation type="submission" date="2015-01" db="EMBL/GenBank/DDBJ databases">
        <title>Paenibacillus swuensis/DY6/whole genome sequencing.</title>
        <authorList>
            <person name="Kim M.K."/>
            <person name="Srinivasan S."/>
            <person name="Lee J.-J."/>
        </authorList>
    </citation>
    <scope>NUCLEOTIDE SEQUENCE [LARGE SCALE GENOMIC DNA]</scope>
    <source>
        <strain evidence="9 10">DY6</strain>
    </source>
</reference>
<dbReference type="PROSITE" id="PS00768">
    <property type="entry name" value="TRANSTHYRETIN_1"/>
    <property type="match status" value="1"/>
</dbReference>
<dbReference type="Pfam" id="PF00576">
    <property type="entry name" value="Transthyretin"/>
    <property type="match status" value="1"/>
</dbReference>
<keyword evidence="5 7" id="KW-0659">Purine metabolism</keyword>
<dbReference type="InterPro" id="IPR023419">
    <property type="entry name" value="Transthyretin_CS"/>
</dbReference>
<dbReference type="OrthoDB" id="9792386at2"/>
<comment type="subunit">
    <text evidence="4 7">Homotetramer.</text>
</comment>
<comment type="function">
    <text evidence="2">Catalyzes the hydrolysis of 5-hydroxyisourate (HIU) to 2-oxo-4-hydroxy-4-carboxy-5-ureidoimidazoline (OHCU).</text>
</comment>
<dbReference type="PANTHER" id="PTHR10395">
    <property type="entry name" value="URICASE AND TRANSTHYRETIN-RELATED"/>
    <property type="match status" value="1"/>
</dbReference>
<dbReference type="KEGG" id="pswu:SY83_16745"/>
<gene>
    <name evidence="9" type="ORF">SY83_16745</name>
</gene>
<name>A0A172TLG2_9BACL</name>
<dbReference type="InterPro" id="IPR014306">
    <property type="entry name" value="Hydroxyisourate_hydrolase"/>
</dbReference>
<dbReference type="PROSITE" id="PS00769">
    <property type="entry name" value="TRANSTHYRETIN_2"/>
    <property type="match status" value="1"/>
</dbReference>
<dbReference type="InterPro" id="IPR036817">
    <property type="entry name" value="Transthyretin/HIU_hydrolase_sf"/>
</dbReference>